<reference evidence="3" key="1">
    <citation type="journal article" date="2015" name="Proc. Natl. Acad. Sci. U.S.A.">
        <title>Genome sequence of the Asian Tiger mosquito, Aedes albopictus, reveals insights into its biology, genetics, and evolution.</title>
        <authorList>
            <person name="Chen X.G."/>
            <person name="Jiang X."/>
            <person name="Gu J."/>
            <person name="Xu M."/>
            <person name="Wu Y."/>
            <person name="Deng Y."/>
            <person name="Zhang C."/>
            <person name="Bonizzoni M."/>
            <person name="Dermauw W."/>
            <person name="Vontas J."/>
            <person name="Armbruster P."/>
            <person name="Huang X."/>
            <person name="Yang Y."/>
            <person name="Zhang H."/>
            <person name="He W."/>
            <person name="Peng H."/>
            <person name="Liu Y."/>
            <person name="Wu K."/>
            <person name="Chen J."/>
            <person name="Lirakis M."/>
            <person name="Topalis P."/>
            <person name="Van Leeuwen T."/>
            <person name="Hall A.B."/>
            <person name="Jiang X."/>
            <person name="Thorpe C."/>
            <person name="Mueller R.L."/>
            <person name="Sun C."/>
            <person name="Waterhouse R.M."/>
            <person name="Yan G."/>
            <person name="Tu Z.J."/>
            <person name="Fang X."/>
            <person name="James A.A."/>
        </authorList>
    </citation>
    <scope>NUCLEOTIDE SEQUENCE [LARGE SCALE GENOMIC DNA]</scope>
    <source>
        <strain evidence="3">Foshan</strain>
    </source>
</reference>
<evidence type="ECO:0000313" key="2">
    <source>
        <dbReference type="EnsemblMetazoa" id="AALFPA23_014547.P21145"/>
    </source>
</evidence>
<feature type="region of interest" description="Disordered" evidence="1">
    <location>
        <begin position="1"/>
        <end position="25"/>
    </location>
</feature>
<proteinExistence type="predicted"/>
<evidence type="ECO:0000256" key="1">
    <source>
        <dbReference type="SAM" id="MobiDB-lite"/>
    </source>
</evidence>
<feature type="compositionally biased region" description="Basic and acidic residues" evidence="1">
    <location>
        <begin position="1"/>
        <end position="19"/>
    </location>
</feature>
<keyword evidence="3" id="KW-1185">Reference proteome</keyword>
<name>A0ABM1Z306_AEDAL</name>
<dbReference type="InterPro" id="IPR043502">
    <property type="entry name" value="DNA/RNA_pol_sf"/>
</dbReference>
<protein>
    <recommendedName>
        <fullName evidence="4">Peptidase aspartic putative domain-containing protein</fullName>
    </recommendedName>
</protein>
<dbReference type="PANTHER" id="PTHR47331:SF1">
    <property type="entry name" value="GAG-LIKE PROTEIN"/>
    <property type="match status" value="1"/>
</dbReference>
<dbReference type="EnsemblMetazoa" id="AALFPA23_014547.R21145">
    <property type="protein sequence ID" value="AALFPA23_014547.P21145"/>
    <property type="gene ID" value="AALFPA23_014547"/>
</dbReference>
<accession>A0ABM1Z306</accession>
<evidence type="ECO:0008006" key="4">
    <source>
        <dbReference type="Google" id="ProtNLM"/>
    </source>
</evidence>
<evidence type="ECO:0000313" key="3">
    <source>
        <dbReference type="Proteomes" id="UP000069940"/>
    </source>
</evidence>
<dbReference type="RefSeq" id="XP_062703541.1">
    <property type="nucleotide sequence ID" value="XM_062847557.1"/>
</dbReference>
<sequence length="557" mass="61706">MVDRSAKVFAKSHDPDTTNRTRGPPLHGLVAVSDCVIALDTPVRNLDTPVGAKHAGLEGNCTSLVFGCSSMLELAGSEGHAGPEMDSLECVCPQSLPCDRSLEGSVRGRFLAANPGHGTMFRLGLYGGRGGSRRRRRRTTLDFICPRESHACSGVIFTYNSGSESNFITERLSQRMKVSRSKVDISVLGIGQAAIKVNQKIVVTIRSRLSEFSRQMGFLVLPKVTADLPTANIDISGWTIPKGIELADPSFCVSSGVDLVLGIESFFDFFDSGRKISLGERLPSLHDSVFGWIISGGFDEGLQGLQINCNVSTSDRLEDLLTRFWSMEEVDSTNYSPEETRCEAIFMSSVQRGADGRYSVALPKDEDVISRLGESKEIAFRRFLGTERRLTRDANLRKQYVTFMEEYLQLGHMRRVEEDQEPTKRCFLPHHPVVKEASTTTKVRVVFDASCKTASGLSLNDALLVGPVIQQDLRSIILRCCTKQIMLVADVEKMFRQIFIHPEDRPFQSILWRSSPVEEIGVYELNTVTYGTKPAPFLATRTLNQLAMDEGDPTRSS</sequence>
<reference evidence="2" key="2">
    <citation type="submission" date="2025-05" db="UniProtKB">
        <authorList>
            <consortium name="EnsemblMetazoa"/>
        </authorList>
    </citation>
    <scope>IDENTIFICATION</scope>
    <source>
        <strain evidence="2">Foshan</strain>
    </source>
</reference>
<dbReference type="Proteomes" id="UP000069940">
    <property type="component" value="Unassembled WGS sequence"/>
</dbReference>
<dbReference type="PANTHER" id="PTHR47331">
    <property type="entry name" value="PHD-TYPE DOMAIN-CONTAINING PROTEIN"/>
    <property type="match status" value="1"/>
</dbReference>
<organism evidence="2 3">
    <name type="scientific">Aedes albopictus</name>
    <name type="common">Asian tiger mosquito</name>
    <name type="synonym">Stegomyia albopicta</name>
    <dbReference type="NCBI Taxonomy" id="7160"/>
    <lineage>
        <taxon>Eukaryota</taxon>
        <taxon>Metazoa</taxon>
        <taxon>Ecdysozoa</taxon>
        <taxon>Arthropoda</taxon>
        <taxon>Hexapoda</taxon>
        <taxon>Insecta</taxon>
        <taxon>Pterygota</taxon>
        <taxon>Neoptera</taxon>
        <taxon>Endopterygota</taxon>
        <taxon>Diptera</taxon>
        <taxon>Nematocera</taxon>
        <taxon>Culicoidea</taxon>
        <taxon>Culicidae</taxon>
        <taxon>Culicinae</taxon>
        <taxon>Aedini</taxon>
        <taxon>Aedes</taxon>
        <taxon>Stegomyia</taxon>
    </lineage>
</organism>
<dbReference type="SUPFAM" id="SSF56672">
    <property type="entry name" value="DNA/RNA polymerases"/>
    <property type="match status" value="1"/>
</dbReference>
<dbReference type="GeneID" id="134285998"/>